<accession>A0A250WUL3</accession>
<protein>
    <recommendedName>
        <fullName evidence="6">Cyclic nucleotide-binding domain-containing protein</fullName>
    </recommendedName>
</protein>
<keyword evidence="3" id="KW-0040">ANK repeat</keyword>
<evidence type="ECO:0000256" key="4">
    <source>
        <dbReference type="SAM" id="Phobius"/>
    </source>
</evidence>
<keyword evidence="4" id="KW-0472">Membrane</keyword>
<keyword evidence="5" id="KW-0732">Signal</keyword>
<dbReference type="EMBL" id="BEGY01000008">
    <property type="protein sequence ID" value="GAX74508.1"/>
    <property type="molecule type" value="Genomic_DNA"/>
</dbReference>
<proteinExistence type="predicted"/>
<dbReference type="PROSITE" id="PS50088">
    <property type="entry name" value="ANK_REPEAT"/>
    <property type="match status" value="3"/>
</dbReference>
<keyword evidence="4" id="KW-0812">Transmembrane</keyword>
<feature type="repeat" description="ANK" evidence="3">
    <location>
        <begin position="475"/>
        <end position="507"/>
    </location>
</feature>
<dbReference type="InterPro" id="IPR036770">
    <property type="entry name" value="Ankyrin_rpt-contain_sf"/>
</dbReference>
<sequence>MYMKSKTQIVMLITHWVACTFWWEARAVSFDPDILVGVNAAFMGSQASFEQYVVSLYWAVTTLSMVEANSAPETLSTTFSATARASLFLLFNITLGSYVLGTITLLVVKQDERTGKYRDQSANLREFTSTHSLPADLKESLQEHLRLHFDTSEASEEQVLSVYPTAIRRRILRFLYLKYLKGSYLFEDAPPKLLDALLAAARVETFMPNVDIVGAGDYVNELLLLVSGTAEIRSKLKTSQDDRADEHIVMTSIDDPDRSLTSPSWEHDGKVIMPLAGTAPADGLSATVRKVGPGELLGEAAFFTEVPQLDAISSSTVCRVLVISRAAYQSLERAFPVACRNVWSALQRVAETTMNMEFLGKMRPEDVEEAWAKFNSDQLYTWASAELDSVAPRELADAESLLSSLDWDHDVSTWSLRQQLATANLMRIRACVQAYIIKQEADRTAEFLNAASMGNIGKIREMLLLGCPPNSADYDGRCALELACVKGHVNVVKLLLASGANPSQRDNLGLSPLAEACKLGHDELIDILVKAGATMTEANNDVRVEDAKKLCSAVFVGDLPQVKRLLRCGLSVDAGDYDKRTALHIAAAEGNLTIVRVLVEGGNANIEVKDRWGFSPLDEAMRVRAGPVIEYLERIKAARVAQLITSSASFIPASAIDEQQAVAAKPP</sequence>
<dbReference type="Proteomes" id="UP000232323">
    <property type="component" value="Unassembled WGS sequence"/>
</dbReference>
<keyword evidence="4" id="KW-1133">Transmembrane helix</keyword>
<evidence type="ECO:0000256" key="1">
    <source>
        <dbReference type="ARBA" id="ARBA00022826"/>
    </source>
</evidence>
<dbReference type="InterPro" id="IPR045319">
    <property type="entry name" value="KAT/AKT"/>
</dbReference>
<feature type="repeat" description="ANK" evidence="3">
    <location>
        <begin position="578"/>
        <end position="602"/>
    </location>
</feature>
<dbReference type="InterPro" id="IPR014710">
    <property type="entry name" value="RmlC-like_jellyroll"/>
</dbReference>
<name>A0A250WUL3_9CHLO</name>
<organism evidence="7 8">
    <name type="scientific">Chlamydomonas eustigma</name>
    <dbReference type="NCBI Taxonomy" id="1157962"/>
    <lineage>
        <taxon>Eukaryota</taxon>
        <taxon>Viridiplantae</taxon>
        <taxon>Chlorophyta</taxon>
        <taxon>core chlorophytes</taxon>
        <taxon>Chlorophyceae</taxon>
        <taxon>CS clade</taxon>
        <taxon>Chlamydomonadales</taxon>
        <taxon>Chlamydomonadaceae</taxon>
        <taxon>Chlamydomonas</taxon>
    </lineage>
</organism>
<dbReference type="OrthoDB" id="2012993at2759"/>
<dbReference type="PROSITE" id="PS50042">
    <property type="entry name" value="CNMP_BINDING_3"/>
    <property type="match status" value="1"/>
</dbReference>
<dbReference type="PROSITE" id="PS50297">
    <property type="entry name" value="ANK_REP_REGION"/>
    <property type="match status" value="3"/>
</dbReference>
<keyword evidence="8" id="KW-1185">Reference proteome</keyword>
<dbReference type="SUPFAM" id="SSF51206">
    <property type="entry name" value="cAMP-binding domain-like"/>
    <property type="match status" value="1"/>
</dbReference>
<dbReference type="SUPFAM" id="SSF48403">
    <property type="entry name" value="Ankyrin repeat"/>
    <property type="match status" value="1"/>
</dbReference>
<dbReference type="AlphaFoldDB" id="A0A250WUL3"/>
<feature type="repeat" description="ANK" evidence="3">
    <location>
        <begin position="508"/>
        <end position="540"/>
    </location>
</feature>
<keyword evidence="2" id="KW-0813">Transport</keyword>
<feature type="domain" description="Cyclic nucleotide-binding" evidence="6">
    <location>
        <begin position="185"/>
        <end position="331"/>
    </location>
</feature>
<feature type="transmembrane region" description="Helical" evidence="4">
    <location>
        <begin position="85"/>
        <end position="108"/>
    </location>
</feature>
<dbReference type="CDD" id="cd00038">
    <property type="entry name" value="CAP_ED"/>
    <property type="match status" value="1"/>
</dbReference>
<dbReference type="SMART" id="SM00248">
    <property type="entry name" value="ANK"/>
    <property type="match status" value="3"/>
</dbReference>
<keyword evidence="1" id="KW-0633">Potassium transport</keyword>
<dbReference type="SUPFAM" id="SSF81324">
    <property type="entry name" value="Voltage-gated potassium channels"/>
    <property type="match status" value="1"/>
</dbReference>
<dbReference type="InterPro" id="IPR000595">
    <property type="entry name" value="cNMP-bd_dom"/>
</dbReference>
<dbReference type="Gene3D" id="1.25.40.20">
    <property type="entry name" value="Ankyrin repeat-containing domain"/>
    <property type="match status" value="2"/>
</dbReference>
<feature type="signal peptide" evidence="5">
    <location>
        <begin position="1"/>
        <end position="27"/>
    </location>
</feature>
<keyword evidence="2" id="KW-0851">Voltage-gated channel</keyword>
<feature type="chain" id="PRO_5012174029" description="Cyclic nucleotide-binding domain-containing protein" evidence="5">
    <location>
        <begin position="28"/>
        <end position="667"/>
    </location>
</feature>
<evidence type="ECO:0000256" key="3">
    <source>
        <dbReference type="PROSITE-ProRule" id="PRU00023"/>
    </source>
</evidence>
<keyword evidence="2" id="KW-0407">Ion channel</keyword>
<dbReference type="PANTHER" id="PTHR45743:SF2">
    <property type="entry name" value="POTASSIUM CHANNEL AKT1"/>
    <property type="match status" value="1"/>
</dbReference>
<keyword evidence="2" id="KW-0406">Ion transport</keyword>
<keyword evidence="1" id="KW-0631">Potassium channel</keyword>
<keyword evidence="1" id="KW-0630">Potassium</keyword>
<dbReference type="InterPro" id="IPR018490">
    <property type="entry name" value="cNMP-bd_dom_sf"/>
</dbReference>
<comment type="caution">
    <text evidence="7">The sequence shown here is derived from an EMBL/GenBank/DDBJ whole genome shotgun (WGS) entry which is preliminary data.</text>
</comment>
<reference evidence="7 8" key="1">
    <citation type="submission" date="2017-08" db="EMBL/GenBank/DDBJ databases">
        <title>Acidophilic green algal genome provides insights into adaptation to an acidic environment.</title>
        <authorList>
            <person name="Hirooka S."/>
            <person name="Hirose Y."/>
            <person name="Kanesaki Y."/>
            <person name="Higuchi S."/>
            <person name="Fujiwara T."/>
            <person name="Onuma R."/>
            <person name="Era A."/>
            <person name="Ohbayashi R."/>
            <person name="Uzuka A."/>
            <person name="Nozaki H."/>
            <person name="Yoshikawa H."/>
            <person name="Miyagishima S.Y."/>
        </authorList>
    </citation>
    <scope>NUCLEOTIDE SEQUENCE [LARGE SCALE GENOMIC DNA]</scope>
    <source>
        <strain evidence="7 8">NIES-2499</strain>
    </source>
</reference>
<evidence type="ECO:0000256" key="5">
    <source>
        <dbReference type="SAM" id="SignalP"/>
    </source>
</evidence>
<dbReference type="PANTHER" id="PTHR45743">
    <property type="entry name" value="POTASSIUM CHANNEL AKT1"/>
    <property type="match status" value="1"/>
</dbReference>
<evidence type="ECO:0000313" key="8">
    <source>
        <dbReference type="Proteomes" id="UP000232323"/>
    </source>
</evidence>
<dbReference type="Gene3D" id="2.60.120.10">
    <property type="entry name" value="Jelly Rolls"/>
    <property type="match status" value="1"/>
</dbReference>
<evidence type="ECO:0000259" key="6">
    <source>
        <dbReference type="PROSITE" id="PS50042"/>
    </source>
</evidence>
<dbReference type="Pfam" id="PF12796">
    <property type="entry name" value="Ank_2"/>
    <property type="match status" value="2"/>
</dbReference>
<dbReference type="GO" id="GO:0005249">
    <property type="term" value="F:voltage-gated potassium channel activity"/>
    <property type="evidence" value="ECO:0007669"/>
    <property type="project" value="InterPro"/>
</dbReference>
<dbReference type="GO" id="GO:0034702">
    <property type="term" value="C:monoatomic ion channel complex"/>
    <property type="evidence" value="ECO:0007669"/>
    <property type="project" value="UniProtKB-KW"/>
</dbReference>
<dbReference type="InterPro" id="IPR002110">
    <property type="entry name" value="Ankyrin_rpt"/>
</dbReference>
<evidence type="ECO:0000256" key="2">
    <source>
        <dbReference type="ARBA" id="ARBA00022882"/>
    </source>
</evidence>
<evidence type="ECO:0000313" key="7">
    <source>
        <dbReference type="EMBL" id="GAX74508.1"/>
    </source>
</evidence>
<dbReference type="STRING" id="1157962.A0A250WUL3"/>
<gene>
    <name evidence="7" type="ORF">CEUSTIGMA_g1957.t1</name>
</gene>